<accession>F8FLT5</accession>
<proteinExistence type="predicted"/>
<feature type="signal peptide" evidence="1">
    <location>
        <begin position="1"/>
        <end position="18"/>
    </location>
</feature>
<gene>
    <name evidence="2" type="ordered locus">KNP414_06330</name>
</gene>
<evidence type="ECO:0000313" key="2">
    <source>
        <dbReference type="EMBL" id="AEI44851.1"/>
    </source>
</evidence>
<dbReference type="EMBL" id="CP002869">
    <property type="protein sequence ID" value="AEI44851.1"/>
    <property type="molecule type" value="Genomic_DNA"/>
</dbReference>
<sequence length="50" mass="5606">MKKHTRKLAMITACAAVAAIGLGDFATEAGAMPRSVMESIEYAYWYYFLR</sequence>
<evidence type="ECO:0000313" key="3">
    <source>
        <dbReference type="Proteomes" id="UP000006620"/>
    </source>
</evidence>
<feature type="chain" id="PRO_5039008420" evidence="1">
    <location>
        <begin position="19"/>
        <end position="50"/>
    </location>
</feature>
<reference evidence="2 3" key="2">
    <citation type="journal article" date="2013" name="Genome Announc.">
        <title>Genome Sequence of Growth-Improving Paenibacillus mucilaginosus Strain KNP414.</title>
        <authorList>
            <person name="Lu J.J."/>
            <person name="Wang J.F."/>
            <person name="Hu X.F."/>
        </authorList>
    </citation>
    <scope>NUCLEOTIDE SEQUENCE [LARGE SCALE GENOMIC DNA]</scope>
    <source>
        <strain evidence="2 3">KNP414</strain>
    </source>
</reference>
<dbReference type="KEGG" id="pms:KNP414_06330"/>
<protein>
    <submittedName>
        <fullName evidence="2">Uncharacterized protein</fullName>
    </submittedName>
</protein>
<organism evidence="2 3">
    <name type="scientific">Paenibacillus mucilaginosus (strain KNP414)</name>
    <dbReference type="NCBI Taxonomy" id="1036673"/>
    <lineage>
        <taxon>Bacteria</taxon>
        <taxon>Bacillati</taxon>
        <taxon>Bacillota</taxon>
        <taxon>Bacilli</taxon>
        <taxon>Bacillales</taxon>
        <taxon>Paenibacillaceae</taxon>
        <taxon>Paenibacillus</taxon>
    </lineage>
</organism>
<evidence type="ECO:0000256" key="1">
    <source>
        <dbReference type="SAM" id="SignalP"/>
    </source>
</evidence>
<keyword evidence="1" id="KW-0732">Signal</keyword>
<dbReference type="Proteomes" id="UP000006620">
    <property type="component" value="Chromosome"/>
</dbReference>
<reference evidence="3" key="1">
    <citation type="submission" date="2011-06" db="EMBL/GenBank/DDBJ databases">
        <title>Complete genome sequence of Paenibacillus mucilaginosus KNP414.</title>
        <authorList>
            <person name="Wang J."/>
            <person name="Hu S."/>
            <person name="Hu X."/>
            <person name="Zhang B."/>
            <person name="Dong D."/>
            <person name="Zhang S."/>
            <person name="Zhao K."/>
            <person name="Wu D."/>
        </authorList>
    </citation>
    <scope>NUCLEOTIDE SEQUENCE [LARGE SCALE GENOMIC DNA]</scope>
    <source>
        <strain evidence="3">KNP414</strain>
    </source>
</reference>
<dbReference type="PATRIC" id="fig|1036673.3.peg.5890"/>
<dbReference type="HOGENOM" id="CLU_3120663_0_0_9"/>
<name>F8FLT5_PAEMK</name>
<dbReference type="RefSeq" id="WP_013919995.1">
    <property type="nucleotide sequence ID" value="NC_015690.1"/>
</dbReference>
<dbReference type="AlphaFoldDB" id="F8FLT5"/>